<dbReference type="NCBIfam" id="TIGR01856">
    <property type="entry name" value="hisJ_fam"/>
    <property type="match status" value="1"/>
</dbReference>
<organism evidence="10 11">
    <name type="scientific">Anaeromassilibacillus senegalensis</name>
    <dbReference type="NCBI Taxonomy" id="1673717"/>
    <lineage>
        <taxon>Bacteria</taxon>
        <taxon>Bacillati</taxon>
        <taxon>Bacillota</taxon>
        <taxon>Clostridia</taxon>
        <taxon>Eubacteriales</taxon>
        <taxon>Acutalibacteraceae</taxon>
        <taxon>Anaeromassilibacillus</taxon>
    </lineage>
</organism>
<keyword evidence="5 8" id="KW-0378">Hydrolase</keyword>
<comment type="pathway">
    <text evidence="1 8">Amino-acid biosynthesis; L-histidine biosynthesis; L-histidine from 5-phospho-alpha-D-ribose 1-diphosphate: step 8/9.</text>
</comment>
<evidence type="ECO:0000256" key="8">
    <source>
        <dbReference type="RuleBase" id="RU366003"/>
    </source>
</evidence>
<sequence>MKYRYLSDCHTHSDCSPDASDPTMMLCECACRLGLYALTITDHCECNVYKEEEYDRSVRQSYFEARKASAVFHGRLHVRAGIELGQPMQNIEAAEDILDACDFDFTLASVHNVQGMPDFYELDYSQVDLTKTLHQYFDEILETIEWGKFDSLAHLTYPWRYIVGEHGLAIDDVQLSGRIDEVLTALIKNGKALEVNTSGLRQKLGETMPNLQIVKRYYELGGKLVTLGSDAHRWPDVGAGMEEGMKLIRQAGFTHFALYSHHEPKLLPIE</sequence>
<dbReference type="InterPro" id="IPR004013">
    <property type="entry name" value="PHP_dom"/>
</dbReference>
<keyword evidence="4 8" id="KW-0028">Amino-acid biosynthesis</keyword>
<evidence type="ECO:0000313" key="10">
    <source>
        <dbReference type="EMBL" id="MCG4610361.1"/>
    </source>
</evidence>
<reference evidence="10 11" key="1">
    <citation type="submission" date="2022-01" db="EMBL/GenBank/DDBJ databases">
        <title>Collection of gut derived symbiotic bacterial strains cultured from healthy donors.</title>
        <authorList>
            <person name="Lin H."/>
            <person name="Kohout C."/>
            <person name="Waligurski E."/>
            <person name="Pamer E.G."/>
        </authorList>
    </citation>
    <scope>NUCLEOTIDE SEQUENCE [LARGE SCALE GENOMIC DNA]</scope>
    <source>
        <strain evidence="10 11">DFI.7.58</strain>
    </source>
</reference>
<evidence type="ECO:0000256" key="4">
    <source>
        <dbReference type="ARBA" id="ARBA00022605"/>
    </source>
</evidence>
<gene>
    <name evidence="10" type="ORF">L0P57_05380</name>
</gene>
<name>A0ABS9MHS6_9FIRM</name>
<comment type="caution">
    <text evidence="10">The sequence shown here is derived from an EMBL/GenBank/DDBJ whole genome shotgun (WGS) entry which is preliminary data.</text>
</comment>
<dbReference type="PANTHER" id="PTHR21039:SF0">
    <property type="entry name" value="HISTIDINOL-PHOSPHATASE"/>
    <property type="match status" value="1"/>
</dbReference>
<dbReference type="EMBL" id="JAKNHQ010000005">
    <property type="protein sequence ID" value="MCG4610361.1"/>
    <property type="molecule type" value="Genomic_DNA"/>
</dbReference>
<dbReference type="Proteomes" id="UP001298681">
    <property type="component" value="Unassembled WGS sequence"/>
</dbReference>
<dbReference type="Pfam" id="PF02811">
    <property type="entry name" value="PHP"/>
    <property type="match status" value="1"/>
</dbReference>
<dbReference type="InterPro" id="IPR010140">
    <property type="entry name" value="Histidinol_P_phosphatase_HisJ"/>
</dbReference>
<evidence type="ECO:0000256" key="7">
    <source>
        <dbReference type="ARBA" id="ARBA00049158"/>
    </source>
</evidence>
<evidence type="ECO:0000259" key="9">
    <source>
        <dbReference type="Pfam" id="PF02811"/>
    </source>
</evidence>
<evidence type="ECO:0000256" key="5">
    <source>
        <dbReference type="ARBA" id="ARBA00022801"/>
    </source>
</evidence>
<accession>A0ABS9MHS6</accession>
<evidence type="ECO:0000313" key="11">
    <source>
        <dbReference type="Proteomes" id="UP001298681"/>
    </source>
</evidence>
<evidence type="ECO:0000256" key="3">
    <source>
        <dbReference type="ARBA" id="ARBA00013085"/>
    </source>
</evidence>
<evidence type="ECO:0000256" key="1">
    <source>
        <dbReference type="ARBA" id="ARBA00004970"/>
    </source>
</evidence>
<evidence type="ECO:0000256" key="6">
    <source>
        <dbReference type="ARBA" id="ARBA00023102"/>
    </source>
</evidence>
<dbReference type="SUPFAM" id="SSF89550">
    <property type="entry name" value="PHP domain-like"/>
    <property type="match status" value="1"/>
</dbReference>
<evidence type="ECO:0000256" key="2">
    <source>
        <dbReference type="ARBA" id="ARBA00009152"/>
    </source>
</evidence>
<comment type="similarity">
    <text evidence="2 8">Belongs to the PHP hydrolase family. HisK subfamily.</text>
</comment>
<protein>
    <recommendedName>
        <fullName evidence="3 8">Histidinol-phosphatase</fullName>
        <shortName evidence="8">HolPase</shortName>
        <ecNumber evidence="3 8">3.1.3.15</ecNumber>
    </recommendedName>
</protein>
<dbReference type="Gene3D" id="3.20.20.140">
    <property type="entry name" value="Metal-dependent hydrolases"/>
    <property type="match status" value="1"/>
</dbReference>
<dbReference type="PANTHER" id="PTHR21039">
    <property type="entry name" value="HISTIDINOL PHOSPHATASE-RELATED"/>
    <property type="match status" value="1"/>
</dbReference>
<keyword evidence="6 8" id="KW-0368">Histidine biosynthesis</keyword>
<proteinExistence type="inferred from homology"/>
<dbReference type="InterPro" id="IPR016195">
    <property type="entry name" value="Pol/histidinol_Pase-like"/>
</dbReference>
<feature type="domain" description="PHP" evidence="9">
    <location>
        <begin position="8"/>
        <end position="198"/>
    </location>
</feature>
<keyword evidence="11" id="KW-1185">Reference proteome</keyword>
<dbReference type="EC" id="3.1.3.15" evidence="3 8"/>
<comment type="catalytic activity">
    <reaction evidence="7 8">
        <text>L-histidinol phosphate + H2O = L-histidinol + phosphate</text>
        <dbReference type="Rhea" id="RHEA:14465"/>
        <dbReference type="ChEBI" id="CHEBI:15377"/>
        <dbReference type="ChEBI" id="CHEBI:43474"/>
        <dbReference type="ChEBI" id="CHEBI:57699"/>
        <dbReference type="ChEBI" id="CHEBI:57980"/>
        <dbReference type="EC" id="3.1.3.15"/>
    </reaction>
</comment>
<dbReference type="RefSeq" id="WP_191362237.1">
    <property type="nucleotide sequence ID" value="NZ_JAKNHQ010000005.1"/>
</dbReference>